<evidence type="ECO:0000256" key="9">
    <source>
        <dbReference type="ARBA" id="ARBA00022982"/>
    </source>
</evidence>
<name>A0A8E5NM74_9ECHN</name>
<keyword evidence="13 15" id="KW-0472">Membrane</keyword>
<dbReference type="AlphaFoldDB" id="A0A8E5NM74"/>
<comment type="similarity">
    <text evidence="2 15">Belongs to the complex I subunit 6 family.</text>
</comment>
<reference evidence="16" key="1">
    <citation type="submission" date="2020-12" db="EMBL/GenBank/DDBJ databases">
        <authorList>
            <person name="Sun S.E."/>
            <person name="Sha Z."/>
            <person name="Xiao N."/>
        </authorList>
    </citation>
    <scope>NUCLEOTIDE SEQUENCE</scope>
</reference>
<comment type="function">
    <text evidence="15">Core subunit of the mitochondrial membrane respiratory chain NADH dehydrogenase (Complex I) which catalyzes electron transfer from NADH through the respiratory chain, using ubiquinone as an electron acceptor. Essential for the catalytic activity and assembly of complex I.</text>
</comment>
<dbReference type="Gene3D" id="1.20.120.1200">
    <property type="entry name" value="NADH-ubiquinone/plastoquinone oxidoreductase chain 6, subunit NuoJ"/>
    <property type="match status" value="1"/>
</dbReference>
<evidence type="ECO:0000256" key="2">
    <source>
        <dbReference type="ARBA" id="ARBA00005698"/>
    </source>
</evidence>
<evidence type="ECO:0000256" key="10">
    <source>
        <dbReference type="ARBA" id="ARBA00022989"/>
    </source>
</evidence>
<evidence type="ECO:0000256" key="11">
    <source>
        <dbReference type="ARBA" id="ARBA00023027"/>
    </source>
</evidence>
<proteinExistence type="inferred from homology"/>
<dbReference type="GO" id="GO:0031966">
    <property type="term" value="C:mitochondrial membrane"/>
    <property type="evidence" value="ECO:0007669"/>
    <property type="project" value="UniProtKB-SubCell"/>
</dbReference>
<dbReference type="EC" id="7.1.1.2" evidence="3 15"/>
<sequence>MVFSILGLLVVGATLTAYSLSPYFGALGLVLVSLSLCSFLALFGSSFLGLVVLLTYLGGMLVVFAYSNALSADRFPMIGEWKETCLVFGLSITWFCYFFNSFFSYPQLELFLIENYDWSSSGLFYFTPVLILVVGLVLLVVLVLVLVLSFGSYENTLRKL</sequence>
<evidence type="ECO:0000256" key="7">
    <source>
        <dbReference type="ARBA" id="ARBA00022692"/>
    </source>
</evidence>
<protein>
    <recommendedName>
        <fullName evidence="4 15">NADH-ubiquinone oxidoreductase chain 6</fullName>
        <ecNumber evidence="3 15">7.1.1.2</ecNumber>
    </recommendedName>
</protein>
<evidence type="ECO:0000256" key="15">
    <source>
        <dbReference type="RuleBase" id="RU004430"/>
    </source>
</evidence>
<dbReference type="PANTHER" id="PTHR11435">
    <property type="entry name" value="NADH UBIQUINONE OXIDOREDUCTASE SUBUNIT ND6"/>
    <property type="match status" value="1"/>
</dbReference>
<keyword evidence="12 15" id="KW-0496">Mitochondrion</keyword>
<keyword evidence="10 15" id="KW-1133">Transmembrane helix</keyword>
<feature type="transmembrane region" description="Helical" evidence="15">
    <location>
        <begin position="85"/>
        <end position="103"/>
    </location>
</feature>
<comment type="subcellular location">
    <subcellularLocation>
        <location evidence="1 15">Mitochondrion membrane</location>
        <topology evidence="1 15">Multi-pass membrane protein</topology>
    </subcellularLocation>
</comment>
<evidence type="ECO:0000256" key="4">
    <source>
        <dbReference type="ARBA" id="ARBA00021095"/>
    </source>
</evidence>
<keyword evidence="11 15" id="KW-0520">NAD</keyword>
<dbReference type="InterPro" id="IPR001457">
    <property type="entry name" value="NADH_UbQ/plastoQ_OxRdtase_su6"/>
</dbReference>
<geneLocation type="mitochondrion" evidence="16"/>
<dbReference type="Pfam" id="PF00499">
    <property type="entry name" value="Oxidored_q3"/>
    <property type="match status" value="1"/>
</dbReference>
<evidence type="ECO:0000256" key="1">
    <source>
        <dbReference type="ARBA" id="ARBA00004225"/>
    </source>
</evidence>
<evidence type="ECO:0000256" key="5">
    <source>
        <dbReference type="ARBA" id="ARBA00022448"/>
    </source>
</evidence>
<feature type="transmembrane region" description="Helical" evidence="15">
    <location>
        <begin position="41"/>
        <end position="64"/>
    </location>
</feature>
<evidence type="ECO:0000313" key="16">
    <source>
        <dbReference type="EMBL" id="QVD42787.1"/>
    </source>
</evidence>
<evidence type="ECO:0000256" key="14">
    <source>
        <dbReference type="ARBA" id="ARBA00049551"/>
    </source>
</evidence>
<dbReference type="EMBL" id="MW357261">
    <property type="protein sequence ID" value="QVD42787.1"/>
    <property type="molecule type" value="Genomic_DNA"/>
</dbReference>
<dbReference type="GO" id="GO:0008137">
    <property type="term" value="F:NADH dehydrogenase (ubiquinone) activity"/>
    <property type="evidence" value="ECO:0007669"/>
    <property type="project" value="UniProtKB-UniRule"/>
</dbReference>
<organism evidence="16">
    <name type="scientific">Chiridota heheva</name>
    <dbReference type="NCBI Taxonomy" id="2743191"/>
    <lineage>
        <taxon>Eukaryota</taxon>
        <taxon>Metazoa</taxon>
        <taxon>Echinodermata</taxon>
        <taxon>Eleutherozoa</taxon>
        <taxon>Echinozoa</taxon>
        <taxon>Holothuroidea</taxon>
        <taxon>Apodacea</taxon>
        <taxon>Apodida</taxon>
        <taxon>Chiridotidae</taxon>
        <taxon>Chiridota</taxon>
    </lineage>
</organism>
<evidence type="ECO:0000256" key="3">
    <source>
        <dbReference type="ARBA" id="ARBA00012944"/>
    </source>
</evidence>
<evidence type="ECO:0000256" key="13">
    <source>
        <dbReference type="ARBA" id="ARBA00023136"/>
    </source>
</evidence>
<feature type="transmembrane region" description="Helical" evidence="15">
    <location>
        <begin position="123"/>
        <end position="150"/>
    </location>
</feature>
<gene>
    <name evidence="16" type="primary">nad6</name>
</gene>
<reference evidence="16" key="2">
    <citation type="journal article" name="Comp. Biochem. Physiol. Part D Genomics Proteomics">
        <title>The first two complete mitogenomes of the order Apodida from deep-sea chemoautotrophic environments: New insights into the gene rearrangement, origin and evolution of the deep-sea sea cucumbers.</title>
        <authorList>
            <person name="Sun S."/>
            <person name="Sha Z."/>
            <person name="Xiao N."/>
        </authorList>
    </citation>
    <scope>NUCLEOTIDE SEQUENCE</scope>
</reference>
<evidence type="ECO:0000256" key="8">
    <source>
        <dbReference type="ARBA" id="ARBA00022967"/>
    </source>
</evidence>
<comment type="catalytic activity">
    <reaction evidence="14 15">
        <text>a ubiquinone + NADH + 5 H(+)(in) = a ubiquinol + NAD(+) + 4 H(+)(out)</text>
        <dbReference type="Rhea" id="RHEA:29091"/>
        <dbReference type="Rhea" id="RHEA-COMP:9565"/>
        <dbReference type="Rhea" id="RHEA-COMP:9566"/>
        <dbReference type="ChEBI" id="CHEBI:15378"/>
        <dbReference type="ChEBI" id="CHEBI:16389"/>
        <dbReference type="ChEBI" id="CHEBI:17976"/>
        <dbReference type="ChEBI" id="CHEBI:57540"/>
        <dbReference type="ChEBI" id="CHEBI:57945"/>
        <dbReference type="EC" id="7.1.1.2"/>
    </reaction>
</comment>
<keyword evidence="15" id="KW-0830">Ubiquinone</keyword>
<keyword evidence="8 15" id="KW-1278">Translocase</keyword>
<keyword evidence="7 15" id="KW-0812">Transmembrane</keyword>
<dbReference type="InterPro" id="IPR042106">
    <property type="entry name" value="Nuo/plastoQ_OxRdtase_6_NuoJ"/>
</dbReference>
<accession>A0A8E5NM74</accession>
<dbReference type="PANTHER" id="PTHR11435:SF1">
    <property type="entry name" value="NADH-UBIQUINONE OXIDOREDUCTASE CHAIN 6"/>
    <property type="match status" value="1"/>
</dbReference>
<keyword evidence="6 15" id="KW-0679">Respiratory chain</keyword>
<keyword evidence="9 15" id="KW-0249">Electron transport</keyword>
<dbReference type="InterPro" id="IPR050269">
    <property type="entry name" value="ComplexI_Subunit6"/>
</dbReference>
<evidence type="ECO:0000256" key="6">
    <source>
        <dbReference type="ARBA" id="ARBA00022660"/>
    </source>
</evidence>
<evidence type="ECO:0000256" key="12">
    <source>
        <dbReference type="ARBA" id="ARBA00023128"/>
    </source>
</evidence>
<keyword evidence="5 15" id="KW-0813">Transport</keyword>